<dbReference type="GeneID" id="14675502"/>
<organismHost>
    <name type="scientific">Salmonella enterica</name>
    <name type="common">Salmonella choleraesuis</name>
    <dbReference type="NCBI Taxonomy" id="28901"/>
</organismHost>
<organism evidence="2 3">
    <name type="scientific">Salmonella phage S16</name>
    <name type="common">Salmonella phage vB_SenM-S16</name>
    <dbReference type="NCBI Taxonomy" id="1087482"/>
    <lineage>
        <taxon>Viruses</taxon>
        <taxon>Duplodnaviria</taxon>
        <taxon>Heunggongvirae</taxon>
        <taxon>Uroviricota</taxon>
        <taxon>Caudoviricetes</taxon>
        <taxon>Pantevenvirales</taxon>
        <taxon>Straboviridae</taxon>
        <taxon>Tevenvirinae</taxon>
        <taxon>Gelderlandvirus</taxon>
        <taxon>Gelderlandvirus s16</taxon>
    </lineage>
</organism>
<dbReference type="EMBL" id="HQ331142">
    <property type="protein sequence ID" value="AGE48222.1"/>
    <property type="molecule type" value="Genomic_DNA"/>
</dbReference>
<keyword evidence="3" id="KW-1185">Reference proteome</keyword>
<dbReference type="KEGG" id="vg:14675502"/>
<keyword evidence="1" id="KW-0472">Membrane</keyword>
<dbReference type="Proteomes" id="UP000011284">
    <property type="component" value="Segment"/>
</dbReference>
<feature type="transmembrane region" description="Helical" evidence="1">
    <location>
        <begin position="6"/>
        <end position="26"/>
    </location>
</feature>
<name>M1HNY4_BPS16</name>
<proteinExistence type="predicted"/>
<keyword evidence="1" id="KW-0812">Transmembrane</keyword>
<evidence type="ECO:0000313" key="2">
    <source>
        <dbReference type="EMBL" id="AGE48222.1"/>
    </source>
</evidence>
<protein>
    <submittedName>
        <fullName evidence="2">Uncharacterized protein</fullName>
    </submittedName>
</protein>
<keyword evidence="1" id="KW-1133">Transmembrane helix</keyword>
<reference evidence="2 3" key="1">
    <citation type="journal article" date="2013" name="Mol. Microbiol.">
        <title>Long tail fibres of the novel broad-host-range T-even bacteriophage S16 specifically recognize Salmonella OmpC.</title>
        <authorList>
            <person name="Marti R."/>
            <person name="Zurfluh K."/>
            <person name="Hagens S."/>
            <person name="Pianezzi J."/>
            <person name="Klumpp J."/>
            <person name="Loessner M.J."/>
        </authorList>
    </citation>
    <scope>NUCLEOTIDE SEQUENCE [LARGE SCALE GENOMIC DNA]</scope>
</reference>
<dbReference type="RefSeq" id="YP_007501301.1">
    <property type="nucleotide sequence ID" value="NC_020416.1"/>
</dbReference>
<evidence type="ECO:0000313" key="3">
    <source>
        <dbReference type="Proteomes" id="UP000011284"/>
    </source>
</evidence>
<evidence type="ECO:0000256" key="1">
    <source>
        <dbReference type="SAM" id="Phobius"/>
    </source>
</evidence>
<accession>M1HNY4</accession>
<sequence>MRILTIAAICLAIFGIILASLYFIALQMTLFFTRVIIDVSSYIW</sequence>